<proteinExistence type="predicted"/>
<dbReference type="InterPro" id="IPR004360">
    <property type="entry name" value="Glyas_Fos-R_dOase_dom"/>
</dbReference>
<dbReference type="InterPro" id="IPR037523">
    <property type="entry name" value="VOC_core"/>
</dbReference>
<dbReference type="Proteomes" id="UP001597417">
    <property type="component" value="Unassembled WGS sequence"/>
</dbReference>
<evidence type="ECO:0000259" key="1">
    <source>
        <dbReference type="PROSITE" id="PS51819"/>
    </source>
</evidence>
<dbReference type="Gene3D" id="3.10.180.10">
    <property type="entry name" value="2,3-Dihydroxybiphenyl 1,2-Dioxygenase, domain 1"/>
    <property type="match status" value="1"/>
</dbReference>
<protein>
    <submittedName>
        <fullName evidence="2">VOC family protein</fullName>
    </submittedName>
</protein>
<name>A0ABW5FRX8_9PSEU</name>
<keyword evidence="3" id="KW-1185">Reference proteome</keyword>
<dbReference type="RefSeq" id="WP_378263860.1">
    <property type="nucleotide sequence ID" value="NZ_JBHUKR010000006.1"/>
</dbReference>
<dbReference type="SUPFAM" id="SSF54593">
    <property type="entry name" value="Glyoxalase/Bleomycin resistance protein/Dihydroxybiphenyl dioxygenase"/>
    <property type="match status" value="1"/>
</dbReference>
<organism evidence="2 3">
    <name type="scientific">Amycolatopsis pigmentata</name>
    <dbReference type="NCBI Taxonomy" id="450801"/>
    <lineage>
        <taxon>Bacteria</taxon>
        <taxon>Bacillati</taxon>
        <taxon>Actinomycetota</taxon>
        <taxon>Actinomycetes</taxon>
        <taxon>Pseudonocardiales</taxon>
        <taxon>Pseudonocardiaceae</taxon>
        <taxon>Amycolatopsis</taxon>
    </lineage>
</organism>
<sequence>MAVQLNHTIVAAHDKKAAAAFLTEILGLPDATPFGPFMVVQVDNDLTLDFADHEGEIAPQHYAFLVGETEFDEIFGRIKDRGLRYWADPRHDHPGEINTRDGGRGLYFDDPDGHNLEILTRWYGSGS</sequence>
<dbReference type="CDD" id="cd08351">
    <property type="entry name" value="ChaP_like"/>
    <property type="match status" value="1"/>
</dbReference>
<feature type="domain" description="VOC" evidence="1">
    <location>
        <begin position="4"/>
        <end position="121"/>
    </location>
</feature>
<comment type="caution">
    <text evidence="2">The sequence shown here is derived from an EMBL/GenBank/DDBJ whole genome shotgun (WGS) entry which is preliminary data.</text>
</comment>
<dbReference type="Pfam" id="PF00903">
    <property type="entry name" value="Glyoxalase"/>
    <property type="match status" value="1"/>
</dbReference>
<gene>
    <name evidence="2" type="ORF">ACFSXZ_10595</name>
</gene>
<evidence type="ECO:0000313" key="2">
    <source>
        <dbReference type="EMBL" id="MFD2416771.1"/>
    </source>
</evidence>
<dbReference type="InterPro" id="IPR029068">
    <property type="entry name" value="Glyas_Bleomycin-R_OHBP_Dase"/>
</dbReference>
<evidence type="ECO:0000313" key="3">
    <source>
        <dbReference type="Proteomes" id="UP001597417"/>
    </source>
</evidence>
<accession>A0ABW5FRX8</accession>
<reference evidence="3" key="1">
    <citation type="journal article" date="2019" name="Int. J. Syst. Evol. Microbiol.">
        <title>The Global Catalogue of Microorganisms (GCM) 10K type strain sequencing project: providing services to taxonomists for standard genome sequencing and annotation.</title>
        <authorList>
            <consortium name="The Broad Institute Genomics Platform"/>
            <consortium name="The Broad Institute Genome Sequencing Center for Infectious Disease"/>
            <person name="Wu L."/>
            <person name="Ma J."/>
        </authorList>
    </citation>
    <scope>NUCLEOTIDE SEQUENCE [LARGE SCALE GENOMIC DNA]</scope>
    <source>
        <strain evidence="3">CGMCC 4.7645</strain>
    </source>
</reference>
<dbReference type="PROSITE" id="PS51819">
    <property type="entry name" value="VOC"/>
    <property type="match status" value="1"/>
</dbReference>
<dbReference type="EMBL" id="JBHUKR010000006">
    <property type="protein sequence ID" value="MFD2416771.1"/>
    <property type="molecule type" value="Genomic_DNA"/>
</dbReference>